<organism evidence="1 2">
    <name type="scientific">Zalaria obscura</name>
    <dbReference type="NCBI Taxonomy" id="2024903"/>
    <lineage>
        <taxon>Eukaryota</taxon>
        <taxon>Fungi</taxon>
        <taxon>Dikarya</taxon>
        <taxon>Ascomycota</taxon>
        <taxon>Pezizomycotina</taxon>
        <taxon>Dothideomycetes</taxon>
        <taxon>Dothideomycetidae</taxon>
        <taxon>Dothideales</taxon>
        <taxon>Zalariaceae</taxon>
        <taxon>Zalaria</taxon>
    </lineage>
</organism>
<name>A0ACC3S3F4_9PEZI</name>
<sequence>MSITRSTMLRTLARPFARPSSRLPITAHRFASGDYGSGAGDPKGEKPQQQGSNPSADLEHPGPPPPKVGQGSGSTPTKGTSSGHNTGEAKSGGKADQSVKPSVTSDGGSGGGSGNDASGNMGGKGKESGGSGNGSSKRTQGAQPKILNESPPAEPSGEVKEHNRDMEQRAERANEKVSDEDVEKDKVGKGFCQDANITIRMGVE</sequence>
<dbReference type="Proteomes" id="UP001320706">
    <property type="component" value="Unassembled WGS sequence"/>
</dbReference>
<reference evidence="1" key="1">
    <citation type="submission" date="2024-02" db="EMBL/GenBank/DDBJ databases">
        <title>Metagenome Assembled Genome of Zalaria obscura JY119.</title>
        <authorList>
            <person name="Vighnesh L."/>
            <person name="Jagadeeshwari U."/>
            <person name="Venkata Ramana C."/>
            <person name="Sasikala C."/>
        </authorList>
    </citation>
    <scope>NUCLEOTIDE SEQUENCE</scope>
    <source>
        <strain evidence="1">JY119</strain>
    </source>
</reference>
<comment type="caution">
    <text evidence="1">The sequence shown here is derived from an EMBL/GenBank/DDBJ whole genome shotgun (WGS) entry which is preliminary data.</text>
</comment>
<proteinExistence type="predicted"/>
<evidence type="ECO:0000313" key="1">
    <source>
        <dbReference type="EMBL" id="KAK8192751.1"/>
    </source>
</evidence>
<evidence type="ECO:0000313" key="2">
    <source>
        <dbReference type="Proteomes" id="UP001320706"/>
    </source>
</evidence>
<gene>
    <name evidence="1" type="ORF">M8818_007923</name>
</gene>
<dbReference type="EMBL" id="JAMKPW020000044">
    <property type="protein sequence ID" value="KAK8192751.1"/>
    <property type="molecule type" value="Genomic_DNA"/>
</dbReference>
<keyword evidence="2" id="KW-1185">Reference proteome</keyword>
<accession>A0ACC3S3F4</accession>
<protein>
    <submittedName>
        <fullName evidence="1">Uncharacterized protein</fullName>
    </submittedName>
</protein>